<gene>
    <name evidence="3" type="ORF">HF995_09020</name>
</gene>
<evidence type="ECO:0000313" key="3">
    <source>
        <dbReference type="EMBL" id="NKX93408.1"/>
    </source>
</evidence>
<evidence type="ECO:0000256" key="2">
    <source>
        <dbReference type="SAM" id="Phobius"/>
    </source>
</evidence>
<keyword evidence="2" id="KW-0472">Membrane</keyword>
<keyword evidence="4" id="KW-1185">Reference proteome</keyword>
<accession>A0A9X5IRY5</accession>
<dbReference type="EMBL" id="JAAXOW010000002">
    <property type="protein sequence ID" value="NKX93408.1"/>
    <property type="molecule type" value="Genomic_DNA"/>
</dbReference>
<keyword evidence="2" id="KW-1133">Transmembrane helix</keyword>
<dbReference type="RefSeq" id="WP_168447439.1">
    <property type="nucleotide sequence ID" value="NZ_JAAXOW010000002.1"/>
</dbReference>
<feature type="compositionally biased region" description="Basic and acidic residues" evidence="1">
    <location>
        <begin position="46"/>
        <end position="65"/>
    </location>
</feature>
<dbReference type="AlphaFoldDB" id="A0A9X5IRY5"/>
<protein>
    <submittedName>
        <fullName evidence="3">Uncharacterized protein</fullName>
    </submittedName>
</protein>
<evidence type="ECO:0000256" key="1">
    <source>
        <dbReference type="SAM" id="MobiDB-lite"/>
    </source>
</evidence>
<proteinExistence type="predicted"/>
<reference evidence="3 4" key="1">
    <citation type="submission" date="2020-04" db="EMBL/GenBank/DDBJ databases">
        <title>MicrobeNet Type strains.</title>
        <authorList>
            <person name="Nicholson A.C."/>
        </authorList>
    </citation>
    <scope>NUCLEOTIDE SEQUENCE [LARGE SCALE GENOMIC DNA]</scope>
    <source>
        <strain evidence="3 4">ATCC BAA-789</strain>
    </source>
</reference>
<evidence type="ECO:0000313" key="4">
    <source>
        <dbReference type="Proteomes" id="UP000774283"/>
    </source>
</evidence>
<feature type="compositionally biased region" description="Polar residues" evidence="1">
    <location>
        <begin position="1"/>
        <end position="11"/>
    </location>
</feature>
<dbReference type="Proteomes" id="UP000774283">
    <property type="component" value="Unassembled WGS sequence"/>
</dbReference>
<comment type="caution">
    <text evidence="3">The sequence shown here is derived from an EMBL/GenBank/DDBJ whole genome shotgun (WGS) entry which is preliminary data.</text>
</comment>
<feature type="region of interest" description="Disordered" evidence="1">
    <location>
        <begin position="40"/>
        <end position="65"/>
    </location>
</feature>
<feature type="transmembrane region" description="Helical" evidence="2">
    <location>
        <begin position="74"/>
        <end position="92"/>
    </location>
</feature>
<keyword evidence="2" id="KW-0812">Transmembrane</keyword>
<name>A0A9X5IRY5_9MICO</name>
<feature type="region of interest" description="Disordered" evidence="1">
    <location>
        <begin position="1"/>
        <end position="22"/>
    </location>
</feature>
<sequence>MSTPSVDSRLSTLAPRPAPLDPRRLDAAHAVVLAAIAGDHNPATDAPHEHDAQKGQEARTLPLDRARQRRRARGALLAAACVVLGVAMILGLPRGSDSPAFATWTSSAEPVDPASVAAEIAYCAARTQDQGAPADPVLLERRGDWVYAMFASGSGTESVMSACLVRRTGDAGLAIEGGTVGVEGTWERPAADEVTPVFSSWDPTWASAGGYAGDEVARVVLSVDRPGRDPRTVVASVADGWFGAWWPQDAQHVRYSLTWYLQDGTVGGSLDNQR</sequence>
<organism evidence="3 4">
    <name type="scientific">Sanguibacter hominis ATCC BAA-789</name>
    <dbReference type="NCBI Taxonomy" id="1312740"/>
    <lineage>
        <taxon>Bacteria</taxon>
        <taxon>Bacillati</taxon>
        <taxon>Actinomycetota</taxon>
        <taxon>Actinomycetes</taxon>
        <taxon>Micrococcales</taxon>
        <taxon>Sanguibacteraceae</taxon>
        <taxon>Sanguibacter</taxon>
    </lineage>
</organism>